<accession>A0AAV4SWU4</accession>
<sequence length="105" mass="12463">MKKIPAKNKFPCNESHTEEKKLLVMIIPEPILHRSIVKLSQWMIGIKEKLDYKGFYLSLLSIRKRIYLQKNLFDRNKLEASANIDALKSDRELKVHYGWSDEIYL</sequence>
<dbReference type="Proteomes" id="UP001054837">
    <property type="component" value="Unassembled WGS sequence"/>
</dbReference>
<organism evidence="1 2">
    <name type="scientific">Caerostris darwini</name>
    <dbReference type="NCBI Taxonomy" id="1538125"/>
    <lineage>
        <taxon>Eukaryota</taxon>
        <taxon>Metazoa</taxon>
        <taxon>Ecdysozoa</taxon>
        <taxon>Arthropoda</taxon>
        <taxon>Chelicerata</taxon>
        <taxon>Arachnida</taxon>
        <taxon>Araneae</taxon>
        <taxon>Araneomorphae</taxon>
        <taxon>Entelegynae</taxon>
        <taxon>Araneoidea</taxon>
        <taxon>Araneidae</taxon>
        <taxon>Caerostris</taxon>
    </lineage>
</organism>
<comment type="caution">
    <text evidence="1">The sequence shown here is derived from an EMBL/GenBank/DDBJ whole genome shotgun (WGS) entry which is preliminary data.</text>
</comment>
<evidence type="ECO:0000313" key="1">
    <source>
        <dbReference type="EMBL" id="GIY38848.1"/>
    </source>
</evidence>
<gene>
    <name evidence="1" type="ORF">CDAR_396461</name>
</gene>
<evidence type="ECO:0000313" key="2">
    <source>
        <dbReference type="Proteomes" id="UP001054837"/>
    </source>
</evidence>
<keyword evidence="2" id="KW-1185">Reference proteome</keyword>
<dbReference type="EMBL" id="BPLQ01008681">
    <property type="protein sequence ID" value="GIY38848.1"/>
    <property type="molecule type" value="Genomic_DNA"/>
</dbReference>
<name>A0AAV4SWU4_9ARAC</name>
<reference evidence="1 2" key="1">
    <citation type="submission" date="2021-06" db="EMBL/GenBank/DDBJ databases">
        <title>Caerostris darwini draft genome.</title>
        <authorList>
            <person name="Kono N."/>
            <person name="Arakawa K."/>
        </authorList>
    </citation>
    <scope>NUCLEOTIDE SEQUENCE [LARGE SCALE GENOMIC DNA]</scope>
</reference>
<protein>
    <submittedName>
        <fullName evidence="1">Uncharacterized protein</fullName>
    </submittedName>
</protein>
<proteinExistence type="predicted"/>
<dbReference type="AlphaFoldDB" id="A0AAV4SWU4"/>